<evidence type="ECO:0000256" key="6">
    <source>
        <dbReference type="ARBA" id="ARBA00022842"/>
    </source>
</evidence>
<dbReference type="Gene3D" id="3.40.50.1010">
    <property type="entry name" value="5'-nuclease"/>
    <property type="match status" value="1"/>
</dbReference>
<evidence type="ECO:0000256" key="4">
    <source>
        <dbReference type="ARBA" id="ARBA00022723"/>
    </source>
</evidence>
<dbReference type="GO" id="GO:0004540">
    <property type="term" value="F:RNA nuclease activity"/>
    <property type="evidence" value="ECO:0007669"/>
    <property type="project" value="InterPro"/>
</dbReference>
<dbReference type="PANTHER" id="PTHR33653">
    <property type="entry name" value="RIBONUCLEASE VAPC2"/>
    <property type="match status" value="1"/>
</dbReference>
<keyword evidence="3 8" id="KW-0540">Nuclease</keyword>
<keyword evidence="2 8" id="KW-1277">Toxin-antitoxin system</keyword>
<evidence type="ECO:0000313" key="10">
    <source>
        <dbReference type="EMBL" id="TXL66413.1"/>
    </source>
</evidence>
<keyword evidence="6 8" id="KW-0460">Magnesium</keyword>
<reference evidence="10 11" key="1">
    <citation type="submission" date="2019-06" db="EMBL/GenBank/DDBJ databases">
        <title>Quisquiliibacterium sp. nov., isolated from a maize field.</title>
        <authorList>
            <person name="Lin S.-Y."/>
            <person name="Tsai C.-F."/>
            <person name="Young C.-C."/>
        </authorList>
    </citation>
    <scope>NUCLEOTIDE SEQUENCE [LARGE SCALE GENOMIC DNA]</scope>
    <source>
        <strain evidence="10 11">CC-CFT501</strain>
    </source>
</reference>
<evidence type="ECO:0000256" key="1">
    <source>
        <dbReference type="ARBA" id="ARBA00001946"/>
    </source>
</evidence>
<sequence>MTPVTRLPAAVVDTSAIFCIFEQEASGPAFLDALERCDRLLLSAGTLAELSILMIARAGPDGASALDDFLANFAIEVVPVDEASVRTHFRDGFIRYGKGTGHPARLNYGDLFAYALAADLNLPLLFQGGDFSRTDIVNAMDALGFTLGAKCETSP</sequence>
<dbReference type="EC" id="3.1.-.-" evidence="8"/>
<dbReference type="AlphaFoldDB" id="A0A5C8NYT1"/>
<gene>
    <name evidence="8" type="primary">vapC</name>
    <name evidence="10" type="ORF">FHP08_10175</name>
</gene>
<accession>A0A5C8NYT1</accession>
<dbReference type="InterPro" id="IPR002716">
    <property type="entry name" value="PIN_dom"/>
</dbReference>
<dbReference type="EMBL" id="VDUY01000003">
    <property type="protein sequence ID" value="TXL66413.1"/>
    <property type="molecule type" value="Genomic_DNA"/>
</dbReference>
<evidence type="ECO:0000256" key="7">
    <source>
        <dbReference type="ARBA" id="ARBA00038093"/>
    </source>
</evidence>
<keyword evidence="8" id="KW-0800">Toxin</keyword>
<proteinExistence type="inferred from homology"/>
<comment type="cofactor">
    <cofactor evidence="1 8">
        <name>Mg(2+)</name>
        <dbReference type="ChEBI" id="CHEBI:18420"/>
    </cofactor>
</comment>
<evidence type="ECO:0000256" key="2">
    <source>
        <dbReference type="ARBA" id="ARBA00022649"/>
    </source>
</evidence>
<dbReference type="GO" id="GO:0000287">
    <property type="term" value="F:magnesium ion binding"/>
    <property type="evidence" value="ECO:0007669"/>
    <property type="project" value="UniProtKB-UniRule"/>
</dbReference>
<protein>
    <recommendedName>
        <fullName evidence="8">Ribonuclease VapC</fullName>
        <shortName evidence="8">RNase VapC</shortName>
        <ecNumber evidence="8">3.1.-.-</ecNumber>
    </recommendedName>
    <alternativeName>
        <fullName evidence="8">Toxin VapC</fullName>
    </alternativeName>
</protein>
<comment type="caution">
    <text evidence="10">The sequence shown here is derived from an EMBL/GenBank/DDBJ whole genome shotgun (WGS) entry which is preliminary data.</text>
</comment>
<dbReference type="HAMAP" id="MF_00265">
    <property type="entry name" value="VapC_Nob1"/>
    <property type="match status" value="1"/>
</dbReference>
<keyword evidence="4 8" id="KW-0479">Metal-binding</keyword>
<name>A0A5C8NYT1_9BURK</name>
<dbReference type="Pfam" id="PF01850">
    <property type="entry name" value="PIN"/>
    <property type="match status" value="1"/>
</dbReference>
<evidence type="ECO:0000259" key="9">
    <source>
        <dbReference type="Pfam" id="PF01850"/>
    </source>
</evidence>
<feature type="domain" description="PIN" evidence="9">
    <location>
        <begin position="11"/>
        <end position="135"/>
    </location>
</feature>
<evidence type="ECO:0000256" key="5">
    <source>
        <dbReference type="ARBA" id="ARBA00022801"/>
    </source>
</evidence>
<dbReference type="InterPro" id="IPR022907">
    <property type="entry name" value="VapC_family"/>
</dbReference>
<dbReference type="InterPro" id="IPR050556">
    <property type="entry name" value="Type_II_TA_system_RNase"/>
</dbReference>
<dbReference type="GO" id="GO:0016787">
    <property type="term" value="F:hydrolase activity"/>
    <property type="evidence" value="ECO:0007669"/>
    <property type="project" value="UniProtKB-KW"/>
</dbReference>
<dbReference type="SUPFAM" id="SSF88723">
    <property type="entry name" value="PIN domain-like"/>
    <property type="match status" value="1"/>
</dbReference>
<feature type="binding site" evidence="8">
    <location>
        <position position="13"/>
    </location>
    <ligand>
        <name>Mg(2+)</name>
        <dbReference type="ChEBI" id="CHEBI:18420"/>
    </ligand>
</feature>
<evidence type="ECO:0000256" key="8">
    <source>
        <dbReference type="HAMAP-Rule" id="MF_00265"/>
    </source>
</evidence>
<dbReference type="OrthoDB" id="32625at2"/>
<dbReference type="GO" id="GO:0090729">
    <property type="term" value="F:toxin activity"/>
    <property type="evidence" value="ECO:0007669"/>
    <property type="project" value="UniProtKB-KW"/>
</dbReference>
<dbReference type="PANTHER" id="PTHR33653:SF1">
    <property type="entry name" value="RIBONUCLEASE VAPC2"/>
    <property type="match status" value="1"/>
</dbReference>
<comment type="function">
    <text evidence="8">Toxic component of a toxin-antitoxin (TA) system. An RNase.</text>
</comment>
<dbReference type="Proteomes" id="UP000321548">
    <property type="component" value="Unassembled WGS sequence"/>
</dbReference>
<feature type="binding site" evidence="8">
    <location>
        <position position="110"/>
    </location>
    <ligand>
        <name>Mg(2+)</name>
        <dbReference type="ChEBI" id="CHEBI:18420"/>
    </ligand>
</feature>
<keyword evidence="5 8" id="KW-0378">Hydrolase</keyword>
<organism evidence="10 11">
    <name type="scientific">Zeimonas arvi</name>
    <dbReference type="NCBI Taxonomy" id="2498847"/>
    <lineage>
        <taxon>Bacteria</taxon>
        <taxon>Pseudomonadati</taxon>
        <taxon>Pseudomonadota</taxon>
        <taxon>Betaproteobacteria</taxon>
        <taxon>Burkholderiales</taxon>
        <taxon>Burkholderiaceae</taxon>
        <taxon>Zeimonas</taxon>
    </lineage>
</organism>
<dbReference type="InterPro" id="IPR029060">
    <property type="entry name" value="PIN-like_dom_sf"/>
</dbReference>
<evidence type="ECO:0000256" key="3">
    <source>
        <dbReference type="ARBA" id="ARBA00022722"/>
    </source>
</evidence>
<comment type="similarity">
    <text evidence="7 8">Belongs to the PINc/VapC protein family.</text>
</comment>
<keyword evidence="11" id="KW-1185">Reference proteome</keyword>
<dbReference type="CDD" id="cd09871">
    <property type="entry name" value="PIN_MtVapC28-VapC30-like"/>
    <property type="match status" value="1"/>
</dbReference>
<evidence type="ECO:0000313" key="11">
    <source>
        <dbReference type="Proteomes" id="UP000321548"/>
    </source>
</evidence>